<name>A0AC61S1U2_9FIRM</name>
<protein>
    <submittedName>
        <fullName evidence="1">Cytidylate kinase-like family protein</fullName>
    </submittedName>
</protein>
<comment type="caution">
    <text evidence="1">The sequence shown here is derived from an EMBL/GenBank/DDBJ whole genome shotgun (WGS) entry which is preliminary data.</text>
</comment>
<evidence type="ECO:0000313" key="1">
    <source>
        <dbReference type="EMBL" id="TGY97906.1"/>
    </source>
</evidence>
<dbReference type="EMBL" id="SRYA01000003">
    <property type="protein sequence ID" value="TGY97906.1"/>
    <property type="molecule type" value="Genomic_DNA"/>
</dbReference>
<gene>
    <name evidence="1" type="ORF">E5329_01915</name>
</gene>
<sequence>MRKRIITISREFGSGGHTIGNAVAEKLGITCYDRELLEKIAEGTGFSREFIESAAEDSTASHSLLFNMVVNRSLQLRNEPTPADTVFFAQMEIIRKIAEKEECVIVGRCSDYILRERKDCLNVFIYADEQDREKRILQRYGENEKPVKKRIADKDSRRKTYYSHYTDRLCGMPQNYHICLNSSALGEESCIDIICRIFREVENETA</sequence>
<dbReference type="Proteomes" id="UP000304953">
    <property type="component" value="Unassembled WGS sequence"/>
</dbReference>
<keyword evidence="2" id="KW-1185">Reference proteome</keyword>
<reference evidence="1" key="1">
    <citation type="submission" date="2019-04" db="EMBL/GenBank/DDBJ databases">
        <title>Microbes associate with the intestines of laboratory mice.</title>
        <authorList>
            <person name="Navarre W."/>
            <person name="Wong E."/>
            <person name="Huang K."/>
            <person name="Tropini C."/>
            <person name="Ng K."/>
            <person name="Yu B."/>
        </authorList>
    </citation>
    <scope>NUCLEOTIDE SEQUENCE</scope>
    <source>
        <strain evidence="1">NM01_1-7b</strain>
    </source>
</reference>
<accession>A0AC61S1U2</accession>
<evidence type="ECO:0000313" key="2">
    <source>
        <dbReference type="Proteomes" id="UP000304953"/>
    </source>
</evidence>
<proteinExistence type="predicted"/>
<organism evidence="1 2">
    <name type="scientific">Petralouisia muris</name>
    <dbReference type="NCBI Taxonomy" id="3032872"/>
    <lineage>
        <taxon>Bacteria</taxon>
        <taxon>Bacillati</taxon>
        <taxon>Bacillota</taxon>
        <taxon>Clostridia</taxon>
        <taxon>Lachnospirales</taxon>
        <taxon>Lachnospiraceae</taxon>
        <taxon>Petralouisia</taxon>
    </lineage>
</organism>